<dbReference type="Pfam" id="PF03364">
    <property type="entry name" value="Polyketide_cyc"/>
    <property type="match status" value="1"/>
</dbReference>
<dbReference type="Proteomes" id="UP000629870">
    <property type="component" value="Unassembled WGS sequence"/>
</dbReference>
<gene>
    <name evidence="3" type="ORF">HNQ04_002878</name>
</gene>
<organism evidence="3 4">
    <name type="scientific">Deinococcus radiopugnans ATCC 19172</name>
    <dbReference type="NCBI Taxonomy" id="585398"/>
    <lineage>
        <taxon>Bacteria</taxon>
        <taxon>Thermotogati</taxon>
        <taxon>Deinococcota</taxon>
        <taxon>Deinococci</taxon>
        <taxon>Deinococcales</taxon>
        <taxon>Deinococcaceae</taxon>
        <taxon>Deinococcus</taxon>
    </lineage>
</organism>
<name>A0ABR6NU78_9DEIO</name>
<dbReference type="InterPro" id="IPR005031">
    <property type="entry name" value="COQ10_START"/>
</dbReference>
<evidence type="ECO:0000313" key="3">
    <source>
        <dbReference type="EMBL" id="MBB6017609.1"/>
    </source>
</evidence>
<comment type="caution">
    <text evidence="3">The sequence shown here is derived from an EMBL/GenBank/DDBJ whole genome shotgun (WGS) entry which is preliminary data.</text>
</comment>
<evidence type="ECO:0000259" key="2">
    <source>
        <dbReference type="Pfam" id="PF03364"/>
    </source>
</evidence>
<evidence type="ECO:0000256" key="1">
    <source>
        <dbReference type="SAM" id="MobiDB-lite"/>
    </source>
</evidence>
<dbReference type="EMBL" id="JACHEW010000016">
    <property type="protein sequence ID" value="MBB6017609.1"/>
    <property type="molecule type" value="Genomic_DNA"/>
</dbReference>
<feature type="region of interest" description="Disordered" evidence="1">
    <location>
        <begin position="1"/>
        <end position="24"/>
    </location>
</feature>
<dbReference type="CDD" id="cd07817">
    <property type="entry name" value="SRPBCC_8"/>
    <property type="match status" value="1"/>
</dbReference>
<dbReference type="InterPro" id="IPR023393">
    <property type="entry name" value="START-like_dom_sf"/>
</dbReference>
<evidence type="ECO:0000313" key="4">
    <source>
        <dbReference type="Proteomes" id="UP000629870"/>
    </source>
</evidence>
<protein>
    <submittedName>
        <fullName evidence="3">Membrane protein</fullName>
    </submittedName>
</protein>
<dbReference type="RefSeq" id="WP_249039123.1">
    <property type="nucleotide sequence ID" value="NZ_JACHEW010000016.1"/>
</dbReference>
<feature type="region of interest" description="Disordered" evidence="1">
    <location>
        <begin position="216"/>
        <end position="251"/>
    </location>
</feature>
<keyword evidence="4" id="KW-1185">Reference proteome</keyword>
<dbReference type="PANTHER" id="PTHR33824:SF7">
    <property type="entry name" value="POLYKETIDE CYCLASE_DEHYDRASE AND LIPID TRANSPORT SUPERFAMILY PROTEIN"/>
    <property type="match status" value="1"/>
</dbReference>
<proteinExistence type="predicted"/>
<dbReference type="PANTHER" id="PTHR33824">
    <property type="entry name" value="POLYKETIDE CYCLASE/DEHYDRASE AND LIPID TRANSPORT SUPERFAMILY PROTEIN"/>
    <property type="match status" value="1"/>
</dbReference>
<sequence>MSAGDARGGARVTPPERRSTGAAMPTAERGLFGVMGVFLLTAGLRSGSSFQKLLLGSLGAGLTALALKGQSPVATALKIRQNTDGETLVGDAVTIGKGADELYAVWRKLENLPGLMKHLERVEVLDERRSRWTVKAPAGYSGGEVSWEAELTADEPGQRIAWRSLPGAQIENSGEVLFRAAPGDRGTEVVVRLTYRPPGGSAGALLARMLGQEPSQQLRDDLMRFKREQELGYHPTTEGQSSGRAGQGGKA</sequence>
<dbReference type="Gene3D" id="3.30.530.20">
    <property type="match status" value="1"/>
</dbReference>
<accession>A0ABR6NU78</accession>
<feature type="domain" description="Coenzyme Q-binding protein COQ10 START" evidence="2">
    <location>
        <begin position="99"/>
        <end position="222"/>
    </location>
</feature>
<reference evidence="3 4" key="1">
    <citation type="submission" date="2020-08" db="EMBL/GenBank/DDBJ databases">
        <title>Genomic Encyclopedia of Type Strains, Phase IV (KMG-IV): sequencing the most valuable type-strain genomes for metagenomic binning, comparative biology and taxonomic classification.</title>
        <authorList>
            <person name="Goeker M."/>
        </authorList>
    </citation>
    <scope>NUCLEOTIDE SEQUENCE [LARGE SCALE GENOMIC DNA]</scope>
    <source>
        <strain evidence="3 4">DSM 12027</strain>
    </source>
</reference>
<dbReference type="InterPro" id="IPR047137">
    <property type="entry name" value="ORF3"/>
</dbReference>
<feature type="compositionally biased region" description="Basic and acidic residues" evidence="1">
    <location>
        <begin position="218"/>
        <end position="231"/>
    </location>
</feature>
<dbReference type="SUPFAM" id="SSF55961">
    <property type="entry name" value="Bet v1-like"/>
    <property type="match status" value="1"/>
</dbReference>